<sequence>MYVRVRPNTWQHFVPSAWTIPHPHNQKTYRIICKHLLALPKTEGAVRIPTATRPTQADIPSKCGPLETGFYDCSVSGKHVTGRFYPHSTGTRRQCWQRHLRRRCTGMPLVTAPHVDCLSLPLLNVEGKPLKTRCNIFSGPSRSIWNGGAIR</sequence>
<evidence type="ECO:0000313" key="1">
    <source>
        <dbReference type="EMBL" id="JAA65591.1"/>
    </source>
</evidence>
<proteinExistence type="evidence at transcript level"/>
<protein>
    <submittedName>
        <fullName evidence="1">Uncharacterized protein</fullName>
    </submittedName>
</protein>
<dbReference type="AlphaFoldDB" id="A0A0K8R3I1"/>
<name>A0A0K8R3I1_IXORI</name>
<organism evidence="1">
    <name type="scientific">Ixodes ricinus</name>
    <name type="common">Common tick</name>
    <name type="synonym">Acarus ricinus</name>
    <dbReference type="NCBI Taxonomy" id="34613"/>
    <lineage>
        <taxon>Eukaryota</taxon>
        <taxon>Metazoa</taxon>
        <taxon>Ecdysozoa</taxon>
        <taxon>Arthropoda</taxon>
        <taxon>Chelicerata</taxon>
        <taxon>Arachnida</taxon>
        <taxon>Acari</taxon>
        <taxon>Parasitiformes</taxon>
        <taxon>Ixodida</taxon>
        <taxon>Ixodoidea</taxon>
        <taxon>Ixodidae</taxon>
        <taxon>Ixodinae</taxon>
        <taxon>Ixodes</taxon>
    </lineage>
</organism>
<dbReference type="EMBL" id="GADI01008217">
    <property type="protein sequence ID" value="JAA65591.1"/>
    <property type="molecule type" value="mRNA"/>
</dbReference>
<reference evidence="1" key="1">
    <citation type="submission" date="2012-12" db="EMBL/GenBank/DDBJ databases">
        <title>Identification and characterization of a phenylalanine ammonia-lyase gene family in Isatis indigotica Fort.</title>
        <authorList>
            <person name="Liu Q."/>
            <person name="Chen J."/>
            <person name="Zhou X."/>
            <person name="Di P."/>
            <person name="Xiao Y."/>
            <person name="Xuan H."/>
            <person name="Zhang L."/>
            <person name="Chen W."/>
        </authorList>
    </citation>
    <scope>NUCLEOTIDE SEQUENCE</scope>
    <source>
        <tissue evidence="1">Salivary gland</tissue>
    </source>
</reference>
<accession>A0A0K8R3I1</accession>